<evidence type="ECO:0000256" key="1">
    <source>
        <dbReference type="SAM" id="Phobius"/>
    </source>
</evidence>
<feature type="non-terminal residue" evidence="2">
    <location>
        <position position="242"/>
    </location>
</feature>
<feature type="transmembrane region" description="Helical" evidence="1">
    <location>
        <begin position="219"/>
        <end position="239"/>
    </location>
</feature>
<feature type="transmembrane region" description="Helical" evidence="1">
    <location>
        <begin position="185"/>
        <end position="207"/>
    </location>
</feature>
<sequence length="242" mass="27691">KTRPGSAHVFHGTSMDFPEIDINEAIKEFNVIEEACKDGKSNIPKSNRNDLSGTEERYKVSFEGDKTYHINNSLEVVSMLEKEALDNKLDNRLATFNNLTKTIKEKFDNIITKGKAELLLIKKRRSEIKTEYEKFRQDNQIERSSIIPRSMVYYNSIIGFIIIFESFLNGYFFAKGNPLGLVGGWFLAFILSLINVFIGYTIGKYILPYKNHVLSSKSSLAFLAYIVFIVLILVFNFFVGHA</sequence>
<feature type="transmembrane region" description="Helical" evidence="1">
    <location>
        <begin position="152"/>
        <end position="173"/>
    </location>
</feature>
<organism evidence="2">
    <name type="scientific">marine metagenome</name>
    <dbReference type="NCBI Taxonomy" id="408172"/>
    <lineage>
        <taxon>unclassified sequences</taxon>
        <taxon>metagenomes</taxon>
        <taxon>ecological metagenomes</taxon>
    </lineage>
</organism>
<evidence type="ECO:0000313" key="2">
    <source>
        <dbReference type="EMBL" id="SVE26680.1"/>
    </source>
</evidence>
<gene>
    <name evidence="2" type="ORF">METZ01_LOCUS479534</name>
</gene>
<keyword evidence="1" id="KW-0812">Transmembrane</keyword>
<accession>A0A383C3T2</accession>
<proteinExistence type="predicted"/>
<name>A0A383C3T2_9ZZZZ</name>
<dbReference type="EMBL" id="UINC01205484">
    <property type="protein sequence ID" value="SVE26680.1"/>
    <property type="molecule type" value="Genomic_DNA"/>
</dbReference>
<protein>
    <submittedName>
        <fullName evidence="2">Uncharacterized protein</fullName>
    </submittedName>
</protein>
<dbReference type="AlphaFoldDB" id="A0A383C3T2"/>
<keyword evidence="1" id="KW-1133">Transmembrane helix</keyword>
<keyword evidence="1" id="KW-0472">Membrane</keyword>
<feature type="non-terminal residue" evidence="2">
    <location>
        <position position="1"/>
    </location>
</feature>
<reference evidence="2" key="1">
    <citation type="submission" date="2018-05" db="EMBL/GenBank/DDBJ databases">
        <authorList>
            <person name="Lanie J.A."/>
            <person name="Ng W.-L."/>
            <person name="Kazmierczak K.M."/>
            <person name="Andrzejewski T.M."/>
            <person name="Davidsen T.M."/>
            <person name="Wayne K.J."/>
            <person name="Tettelin H."/>
            <person name="Glass J.I."/>
            <person name="Rusch D."/>
            <person name="Podicherti R."/>
            <person name="Tsui H.-C.T."/>
            <person name="Winkler M.E."/>
        </authorList>
    </citation>
    <scope>NUCLEOTIDE SEQUENCE</scope>
</reference>